<name>A0A1H3W5W5_9GAMM</name>
<feature type="chain" id="PRO_5012113795" evidence="1">
    <location>
        <begin position="16"/>
        <end position="155"/>
    </location>
</feature>
<dbReference type="OrthoDB" id="14727at2"/>
<evidence type="ECO:0000313" key="3">
    <source>
        <dbReference type="Proteomes" id="UP000198658"/>
    </source>
</evidence>
<dbReference type="InterPro" id="IPR007332">
    <property type="entry name" value="DUF411"/>
</dbReference>
<organism evidence="2 3">
    <name type="scientific">Microbulbifer marinus</name>
    <dbReference type="NCBI Taxonomy" id="658218"/>
    <lineage>
        <taxon>Bacteria</taxon>
        <taxon>Pseudomonadati</taxon>
        <taxon>Pseudomonadota</taxon>
        <taxon>Gammaproteobacteria</taxon>
        <taxon>Cellvibrionales</taxon>
        <taxon>Microbulbiferaceae</taxon>
        <taxon>Microbulbifer</taxon>
    </lineage>
</organism>
<dbReference type="EMBL" id="FNQO01000001">
    <property type="protein sequence ID" value="SDZ81688.1"/>
    <property type="molecule type" value="Genomic_DNA"/>
</dbReference>
<dbReference type="Proteomes" id="UP000198658">
    <property type="component" value="Unassembled WGS sequence"/>
</dbReference>
<evidence type="ECO:0000313" key="2">
    <source>
        <dbReference type="EMBL" id="SDZ81688.1"/>
    </source>
</evidence>
<dbReference type="AlphaFoldDB" id="A0A1H3W5W5"/>
<dbReference type="Pfam" id="PF04214">
    <property type="entry name" value="DUF411"/>
    <property type="match status" value="1"/>
</dbReference>
<keyword evidence="3" id="KW-1185">Reference proteome</keyword>
<protein>
    <submittedName>
        <fullName evidence="2">Uncharacterized conserved protein</fullName>
    </submittedName>
</protein>
<accession>A0A1H3W5W5</accession>
<reference evidence="3" key="1">
    <citation type="submission" date="2016-10" db="EMBL/GenBank/DDBJ databases">
        <authorList>
            <person name="Varghese N."/>
            <person name="Submissions S."/>
        </authorList>
    </citation>
    <scope>NUCLEOTIDE SEQUENCE [LARGE SCALE GENOMIC DNA]</scope>
    <source>
        <strain evidence="3">CGMCC 1.10657</strain>
    </source>
</reference>
<evidence type="ECO:0000256" key="1">
    <source>
        <dbReference type="SAM" id="SignalP"/>
    </source>
</evidence>
<proteinExistence type="predicted"/>
<feature type="signal peptide" evidence="1">
    <location>
        <begin position="1"/>
        <end position="15"/>
    </location>
</feature>
<gene>
    <name evidence="2" type="ORF">SAMN05216562_0526</name>
</gene>
<sequence>MLALAASLCASVSYAAEPAATTDNNTFVVYKHRFCFCCKHWIEHLNTNGIQTEVAYRGDMTEVKGRWGVPEGMGGCHTAVWRGKYVFEGHVPARLINKFLADPPEGSFGLAVPGMPDGSPGMYKGGEFEPYNVYLLLGGGDYRFYARVEQPEEAE</sequence>
<dbReference type="STRING" id="658218.SAMN05216562_0526"/>
<keyword evidence="1" id="KW-0732">Signal</keyword>